<dbReference type="PANTHER" id="PTHR38733:SF1">
    <property type="entry name" value="TYPE IV METHYL-DIRECTED RESTRICTION ENZYME ECOKMCRBC"/>
    <property type="match status" value="1"/>
</dbReference>
<keyword evidence="2" id="KW-1185">Reference proteome</keyword>
<dbReference type="RefSeq" id="WP_394302387.1">
    <property type="nucleotide sequence ID" value="NZ_JBHMQT010000038.1"/>
</dbReference>
<evidence type="ECO:0008006" key="3">
    <source>
        <dbReference type="Google" id="ProtNLM"/>
    </source>
</evidence>
<gene>
    <name evidence="1" type="ORF">ACFHYQ_18395</name>
</gene>
<proteinExistence type="predicted"/>
<accession>A0ABV6U911</accession>
<protein>
    <recommendedName>
        <fullName evidence="3">Restriction endonuclease</fullName>
    </recommendedName>
</protein>
<dbReference type="PANTHER" id="PTHR38733">
    <property type="entry name" value="PROTEIN MCRC"/>
    <property type="match status" value="1"/>
</dbReference>
<dbReference type="Proteomes" id="UP001589870">
    <property type="component" value="Unassembled WGS sequence"/>
</dbReference>
<evidence type="ECO:0000313" key="1">
    <source>
        <dbReference type="EMBL" id="MFC0864266.1"/>
    </source>
</evidence>
<dbReference type="InterPro" id="IPR019292">
    <property type="entry name" value="McrC"/>
</dbReference>
<dbReference type="Pfam" id="PF10117">
    <property type="entry name" value="McrBC"/>
    <property type="match status" value="1"/>
</dbReference>
<sequence>MRELPPGSPLDAIRAAVEEDYAHGSFNEKLKKTNEFYAFLTRMHDGDLVLCNDGGKIYNGRLRGEPAFRASVENRANLQRPVSWLNGDSPLDFDDLPDEMSAKLATQHDVLDLTEFIDDLERLVGPQPAPTREFTLPDVMPELADELLVDQEWLQECVDLLRDRLRRRHRRGRAVRTGDAAASALMTSPVPVVALVEGAPPREFALTAEQAAALAAAKAVQVVPGPRAGLWRIRDNGYVGAAAIGGVQVSIRPKTPIDRLLFLLGYSRSLRGWRQEEVHAGEHRDLLPALAHAFARGARRALDRGVLQGYREIEESAQVVRGRIREAEQIRRRYGLPLPMEVRYDEFTVDIAENRLLLAATTRLLCLPGLAEPTRKTLRHVLARLVGVSPLVRGAPLPTWHANRLNARDHTALRLAELVLRGRSYELDDGTAVRVDGLLFEMWRVFEDFVTVALSEAFQPYGGRSSPQDRLHHLDEDRRVALRPDLVRYAVGPGGIEQPAAVVDAKYKISAGPDGHNGDLYQMLAYCTVLGLSCGHLVYAKGDAEPYRHVVRRAGIEIRQHALDLTLPPTELLAAVAELAAGITRHDAELAAARSQ</sequence>
<organism evidence="1 2">
    <name type="scientific">Sphaerimonospora cavernae</name>
    <dbReference type="NCBI Taxonomy" id="1740611"/>
    <lineage>
        <taxon>Bacteria</taxon>
        <taxon>Bacillati</taxon>
        <taxon>Actinomycetota</taxon>
        <taxon>Actinomycetes</taxon>
        <taxon>Streptosporangiales</taxon>
        <taxon>Streptosporangiaceae</taxon>
        <taxon>Sphaerimonospora</taxon>
    </lineage>
</organism>
<dbReference type="EMBL" id="JBHMQT010000038">
    <property type="protein sequence ID" value="MFC0864266.1"/>
    <property type="molecule type" value="Genomic_DNA"/>
</dbReference>
<evidence type="ECO:0000313" key="2">
    <source>
        <dbReference type="Proteomes" id="UP001589870"/>
    </source>
</evidence>
<comment type="caution">
    <text evidence="1">The sequence shown here is derived from an EMBL/GenBank/DDBJ whole genome shotgun (WGS) entry which is preliminary data.</text>
</comment>
<name>A0ABV6U911_9ACTN</name>
<reference evidence="1 2" key="1">
    <citation type="submission" date="2024-09" db="EMBL/GenBank/DDBJ databases">
        <authorList>
            <person name="Sun Q."/>
            <person name="Mori K."/>
        </authorList>
    </citation>
    <scope>NUCLEOTIDE SEQUENCE [LARGE SCALE GENOMIC DNA]</scope>
    <source>
        <strain evidence="1 2">TBRC 1851</strain>
    </source>
</reference>